<dbReference type="Proteomes" id="UP001283361">
    <property type="component" value="Unassembled WGS sequence"/>
</dbReference>
<name>A0AAE1A0U1_9GAST</name>
<evidence type="ECO:0000313" key="1">
    <source>
        <dbReference type="EMBL" id="KAK3779150.1"/>
    </source>
</evidence>
<keyword evidence="2" id="KW-1185">Reference proteome</keyword>
<proteinExistence type="predicted"/>
<comment type="caution">
    <text evidence="1">The sequence shown here is derived from an EMBL/GenBank/DDBJ whole genome shotgun (WGS) entry which is preliminary data.</text>
</comment>
<organism evidence="1 2">
    <name type="scientific">Elysia crispata</name>
    <name type="common">lettuce slug</name>
    <dbReference type="NCBI Taxonomy" id="231223"/>
    <lineage>
        <taxon>Eukaryota</taxon>
        <taxon>Metazoa</taxon>
        <taxon>Spiralia</taxon>
        <taxon>Lophotrochozoa</taxon>
        <taxon>Mollusca</taxon>
        <taxon>Gastropoda</taxon>
        <taxon>Heterobranchia</taxon>
        <taxon>Euthyneura</taxon>
        <taxon>Panpulmonata</taxon>
        <taxon>Sacoglossa</taxon>
        <taxon>Placobranchoidea</taxon>
        <taxon>Plakobranchidae</taxon>
        <taxon>Elysia</taxon>
    </lineage>
</organism>
<evidence type="ECO:0000313" key="2">
    <source>
        <dbReference type="Proteomes" id="UP001283361"/>
    </source>
</evidence>
<dbReference type="AlphaFoldDB" id="A0AAE1A0U1"/>
<gene>
    <name evidence="1" type="ORF">RRG08_037213</name>
</gene>
<protein>
    <submittedName>
        <fullName evidence="1">Uncharacterized protein</fullName>
    </submittedName>
</protein>
<dbReference type="SUPFAM" id="SSF53098">
    <property type="entry name" value="Ribonuclease H-like"/>
    <property type="match status" value="1"/>
</dbReference>
<sequence>MVRYEDSTSSTRYVTKMVRYGDSTSSTRYVTKMVRYGDSTSSTRYVTKMVRYGDSTSSTRYVTKMVRYGDSTSSTRYVTKMVRYGDSTSSTRYVNKMVRYGDSTSSTRYVTKMVRYGDSTSSTRYVTKMVRYGDSTSSTRYVTKMVRYGDSTSSTRYVTKMVRYGDSASSTRYVTKMTARLTTSSIADCSADHILHYSVLPTGFFQVSLYSGIYEVVKRPDTGATDLSVHGGERKLVLPGLFQEQNQWKGSYDSSRKYNSSWEKQFPWVRRVDNGEDEFCKLCSQTLRPKLDSLKTHEKCATHKNKIPKSQTNILTQIVKKAPRESKTSNETKATEIELAVTIASHSAIRSADHFTEYMKKHGEGSVLGGVKVHRTKCAKLLENVVAPDLKKYLVQDTKDRKYCLLIDESTDVGNIKLLVICVRYVSLTKNEIATAFVSLLSVSDTTAATIFNEIVQELTKCDLSISDCIGFGSDGAAAMVGEHNSVFSRIREASPQCVQIKCVCHSLALCIQHAFGKLPAHVGYLLSEIPIWFSNSSLRRDAFVNLFKVMNTEMDCEMSRPVGICHLRKHLQLAGSSGESLKSRLYNANGEKKQLEESSNRLTHEDRMTIYVRCKALLEEAFLQIEKRMPPAEDIFSKLSLLSPMNVLFQMEKGKVQDLPFQHLINNDVEGHYQKIGLLIWRNEPVFKDDGLPSDAESFWFGVLRSGSSFTDLALYALTCLTTSVSNAYVERIFSLVTAVKTKPRNRMQVSLLEAIIRIRATQILNGKCCHHFSASQSMIELHSTSMYYSAPAQVTSSSKETIPAPAPAELDDHQTNSDELLMLFELD</sequence>
<dbReference type="PANTHER" id="PTHR37162:SF1">
    <property type="entry name" value="BED-TYPE DOMAIN-CONTAINING PROTEIN"/>
    <property type="match status" value="1"/>
</dbReference>
<dbReference type="EMBL" id="JAWDGP010002877">
    <property type="protein sequence ID" value="KAK3779150.1"/>
    <property type="molecule type" value="Genomic_DNA"/>
</dbReference>
<dbReference type="InterPro" id="IPR012337">
    <property type="entry name" value="RNaseH-like_sf"/>
</dbReference>
<dbReference type="PANTHER" id="PTHR37162">
    <property type="entry name" value="HAT FAMILY DIMERISATION DOMAINCONTAINING PROTEIN-RELATED"/>
    <property type="match status" value="1"/>
</dbReference>
<reference evidence="1" key="1">
    <citation type="journal article" date="2023" name="G3 (Bethesda)">
        <title>A reference genome for the long-term kleptoplast-retaining sea slug Elysia crispata morphotype clarki.</title>
        <authorList>
            <person name="Eastman K.E."/>
            <person name="Pendleton A.L."/>
            <person name="Shaikh M.A."/>
            <person name="Suttiyut T."/>
            <person name="Ogas R."/>
            <person name="Tomko P."/>
            <person name="Gavelis G."/>
            <person name="Widhalm J.R."/>
            <person name="Wisecaver J.H."/>
        </authorList>
    </citation>
    <scope>NUCLEOTIDE SEQUENCE</scope>
    <source>
        <strain evidence="1">ECLA1</strain>
    </source>
</reference>
<accession>A0AAE1A0U1</accession>